<dbReference type="GO" id="GO:0022857">
    <property type="term" value="F:transmembrane transporter activity"/>
    <property type="evidence" value="ECO:0007669"/>
    <property type="project" value="InterPro"/>
</dbReference>
<dbReference type="InterPro" id="IPR036259">
    <property type="entry name" value="MFS_trans_sf"/>
</dbReference>
<evidence type="ECO:0000313" key="7">
    <source>
        <dbReference type="EMBL" id="CAI5755683.1"/>
    </source>
</evidence>
<feature type="domain" description="Major facilitator superfamily (MFS) profile" evidence="6">
    <location>
        <begin position="64"/>
        <end position="389"/>
    </location>
</feature>
<dbReference type="Gene3D" id="1.20.1250.20">
    <property type="entry name" value="MFS general substrate transporter like domains"/>
    <property type="match status" value="1"/>
</dbReference>
<comment type="subcellular location">
    <subcellularLocation>
        <location evidence="1">Membrane</location>
        <topology evidence="1">Multi-pass membrane protein</topology>
    </subcellularLocation>
</comment>
<dbReference type="SUPFAM" id="SSF103473">
    <property type="entry name" value="MFS general substrate transporter"/>
    <property type="match status" value="1"/>
</dbReference>
<feature type="transmembrane region" description="Helical" evidence="5">
    <location>
        <begin position="309"/>
        <end position="333"/>
    </location>
</feature>
<evidence type="ECO:0000256" key="3">
    <source>
        <dbReference type="ARBA" id="ARBA00022989"/>
    </source>
</evidence>
<evidence type="ECO:0000256" key="2">
    <source>
        <dbReference type="ARBA" id="ARBA00022692"/>
    </source>
</evidence>
<dbReference type="PANTHER" id="PTHR23502">
    <property type="entry name" value="MAJOR FACILITATOR SUPERFAMILY"/>
    <property type="match status" value="1"/>
</dbReference>
<dbReference type="Pfam" id="PF07690">
    <property type="entry name" value="MFS_1"/>
    <property type="match status" value="1"/>
</dbReference>
<dbReference type="InterPro" id="IPR011701">
    <property type="entry name" value="MFS"/>
</dbReference>
<evidence type="ECO:0000256" key="1">
    <source>
        <dbReference type="ARBA" id="ARBA00004141"/>
    </source>
</evidence>
<dbReference type="OrthoDB" id="5215911at2759"/>
<dbReference type="EMBL" id="CANTUO010000001">
    <property type="protein sequence ID" value="CAI5755683.1"/>
    <property type="molecule type" value="Genomic_DNA"/>
</dbReference>
<protein>
    <recommendedName>
        <fullName evidence="6">Major facilitator superfamily (MFS) profile domain-containing protein</fullName>
    </recommendedName>
</protein>
<feature type="transmembrane region" description="Helical" evidence="5">
    <location>
        <begin position="188"/>
        <end position="211"/>
    </location>
</feature>
<accession>A0A9W4TSR5</accession>
<keyword evidence="2 5" id="KW-0812">Transmembrane</keyword>
<gene>
    <name evidence="7" type="ORF">CANVERA_P0199</name>
</gene>
<sequence>MTDQEKISFQISDHDLVPGTVQLIDINGDLDIKKGDNNNIILQPQPSSNINDPLKWTKRKRNFQFGLLWLWCFLQSSTSNFTGPLYDVYVTDLNTNYTSINNSAALCYCFLGIGVVLIQPTASKLGKRFIYLSATILAIIGLIVGGVAKDINGLNAFNVLSGLAASPVDSLAEVSSTDMFFQHERSTAFSLLILALYGGCNLAPVAAGYIVDGIGWRWCYWVQVIIYGVLFVILFFSMEDTNFVRDLTNEDEFEKSIIEQIKSKETTKEEVNSMVSETGVKKTYIQKLNPIQTEFNDSRSWLCICIRPFILYFPAIIWSGLIYGCQILILALLSNTQTIIYSAKPYYFNADKVGLTNLSAFVGNMFGMLYGGYFVDYFTIEMAKRNNGI</sequence>
<dbReference type="PROSITE" id="PS50850">
    <property type="entry name" value="MFS"/>
    <property type="match status" value="1"/>
</dbReference>
<evidence type="ECO:0000259" key="6">
    <source>
        <dbReference type="PROSITE" id="PS50850"/>
    </source>
</evidence>
<reference evidence="7" key="1">
    <citation type="submission" date="2022-12" db="EMBL/GenBank/DDBJ databases">
        <authorList>
            <person name="Brejova B."/>
        </authorList>
    </citation>
    <scope>NUCLEOTIDE SEQUENCE</scope>
</reference>
<evidence type="ECO:0000256" key="4">
    <source>
        <dbReference type="ARBA" id="ARBA00023136"/>
    </source>
</evidence>
<feature type="transmembrane region" description="Helical" evidence="5">
    <location>
        <begin position="129"/>
        <end position="148"/>
    </location>
</feature>
<proteinExistence type="predicted"/>
<dbReference type="GO" id="GO:0000324">
    <property type="term" value="C:fungal-type vacuole"/>
    <property type="evidence" value="ECO:0007669"/>
    <property type="project" value="TreeGrafter"/>
</dbReference>
<dbReference type="AlphaFoldDB" id="A0A9W4TSR5"/>
<keyword evidence="8" id="KW-1185">Reference proteome</keyword>
<organism evidence="7 8">
    <name type="scientific">Candida verbasci</name>
    <dbReference type="NCBI Taxonomy" id="1227364"/>
    <lineage>
        <taxon>Eukaryota</taxon>
        <taxon>Fungi</taxon>
        <taxon>Dikarya</taxon>
        <taxon>Ascomycota</taxon>
        <taxon>Saccharomycotina</taxon>
        <taxon>Pichiomycetes</taxon>
        <taxon>Debaryomycetaceae</taxon>
        <taxon>Candida/Lodderomyces clade</taxon>
        <taxon>Candida</taxon>
    </lineage>
</organism>
<feature type="transmembrane region" description="Helical" evidence="5">
    <location>
        <begin position="354"/>
        <end position="375"/>
    </location>
</feature>
<feature type="transmembrane region" description="Helical" evidence="5">
    <location>
        <begin position="218"/>
        <end position="238"/>
    </location>
</feature>
<dbReference type="PANTHER" id="PTHR23502:SF34">
    <property type="entry name" value="PROTEIN HOL1"/>
    <property type="match status" value="1"/>
</dbReference>
<dbReference type="Proteomes" id="UP001152885">
    <property type="component" value="Unassembled WGS sequence"/>
</dbReference>
<evidence type="ECO:0000313" key="8">
    <source>
        <dbReference type="Proteomes" id="UP001152885"/>
    </source>
</evidence>
<feature type="transmembrane region" description="Helical" evidence="5">
    <location>
        <begin position="103"/>
        <end position="122"/>
    </location>
</feature>
<dbReference type="InterPro" id="IPR020846">
    <property type="entry name" value="MFS_dom"/>
</dbReference>
<dbReference type="GO" id="GO:0005886">
    <property type="term" value="C:plasma membrane"/>
    <property type="evidence" value="ECO:0007669"/>
    <property type="project" value="TreeGrafter"/>
</dbReference>
<keyword evidence="4 5" id="KW-0472">Membrane</keyword>
<comment type="caution">
    <text evidence="7">The sequence shown here is derived from an EMBL/GenBank/DDBJ whole genome shotgun (WGS) entry which is preliminary data.</text>
</comment>
<name>A0A9W4TSR5_9ASCO</name>
<evidence type="ECO:0000256" key="5">
    <source>
        <dbReference type="SAM" id="Phobius"/>
    </source>
</evidence>
<keyword evidence="3 5" id="KW-1133">Transmembrane helix</keyword>